<sequence>EEKVFCYNGLLALLMKIYQFGKVETKQQFKKEISIEHIDFLKKSEYNPIFMNAVKLMKLINEDEEKKDGQK</sequence>
<comment type="caution">
    <text evidence="1">The sequence shown here is derived from an EMBL/GenBank/DDBJ whole genome shotgun (WGS) entry which is preliminary data.</text>
</comment>
<dbReference type="AlphaFoldDB" id="A0A5J4V8S7"/>
<reference evidence="1 2" key="1">
    <citation type="submission" date="2019-03" db="EMBL/GenBank/DDBJ databases">
        <title>Single cell metagenomics reveals metabolic interactions within the superorganism composed of flagellate Streblomastix strix and complex community of Bacteroidetes bacteria on its surface.</title>
        <authorList>
            <person name="Treitli S.C."/>
            <person name="Kolisko M."/>
            <person name="Husnik F."/>
            <person name="Keeling P."/>
            <person name="Hampl V."/>
        </authorList>
    </citation>
    <scope>NUCLEOTIDE SEQUENCE [LARGE SCALE GENOMIC DNA]</scope>
    <source>
        <strain evidence="1">ST1C</strain>
    </source>
</reference>
<protein>
    <submittedName>
        <fullName evidence="1">Uncharacterized protein</fullName>
    </submittedName>
</protein>
<evidence type="ECO:0000313" key="1">
    <source>
        <dbReference type="EMBL" id="KAA6378872.1"/>
    </source>
</evidence>
<organism evidence="1 2">
    <name type="scientific">Streblomastix strix</name>
    <dbReference type="NCBI Taxonomy" id="222440"/>
    <lineage>
        <taxon>Eukaryota</taxon>
        <taxon>Metamonada</taxon>
        <taxon>Preaxostyla</taxon>
        <taxon>Oxymonadida</taxon>
        <taxon>Streblomastigidae</taxon>
        <taxon>Streblomastix</taxon>
    </lineage>
</organism>
<evidence type="ECO:0000313" key="2">
    <source>
        <dbReference type="Proteomes" id="UP000324800"/>
    </source>
</evidence>
<accession>A0A5J4V8S7</accession>
<dbReference type="EMBL" id="SNRW01008865">
    <property type="protein sequence ID" value="KAA6378872.1"/>
    <property type="molecule type" value="Genomic_DNA"/>
</dbReference>
<proteinExistence type="predicted"/>
<dbReference type="Proteomes" id="UP000324800">
    <property type="component" value="Unassembled WGS sequence"/>
</dbReference>
<name>A0A5J4V8S7_9EUKA</name>
<gene>
    <name evidence="1" type="ORF">EZS28_025605</name>
</gene>
<feature type="non-terminal residue" evidence="1">
    <location>
        <position position="1"/>
    </location>
</feature>